<comment type="subcellular location">
    <subcellularLocation>
        <location evidence="1">Membrane</location>
        <topology evidence="1">Multi-pass membrane protein</topology>
    </subcellularLocation>
</comment>
<sequence length="431" mass="50727">MGRGGRAGENGRRTVTIEEVNEHKQRDDKWLVIQGKAYDITNFAKRHPGGAKVISHYAGEDASDAWTAFHNNKEFVSKFLAPLYIGDVVDYKPTSVQEDFRELREMVERKGWLKPNPAFFTFHLAHVVALFLSPVFVLWYFGTGWLPWSAAVLLFATSQAQAGWTQHDYGHASVFKNTSVNHWFHHLVVGLVKGASSHWWNFRHFQHHAKPNKLSKDPDIDIAYLFLMGDEMPKLWGEKKKGFMPYNFQHKYFFLLGPPLLLPLYFHYEVIYFCVRRRDYLDLFLTFGFFMWLSTAYATFLGGWGTFFFYMLARMIESHWFTWVTQMSHIPMDIKRDRKDEDWFTMQLHTTCNVDSTPFLDWFTGHLNYQIEHHLFPTMPRHNYIKVAPFVRSMCEKHGIPYCCKPLLSAWGDVVRSLEKSGKIWYDAYHE</sequence>
<reference evidence="10 11" key="1">
    <citation type="submission" date="2024-02" db="EMBL/GenBank/DDBJ databases">
        <title>Chromosome-scale genome assembly of the rough periwinkle Littorina saxatilis.</title>
        <authorList>
            <person name="De Jode A."/>
            <person name="Faria R."/>
            <person name="Formenti G."/>
            <person name="Sims Y."/>
            <person name="Smith T.P."/>
            <person name="Tracey A."/>
            <person name="Wood J.M.D."/>
            <person name="Zagrodzka Z.B."/>
            <person name="Johannesson K."/>
            <person name="Butlin R.K."/>
            <person name="Leder E.H."/>
        </authorList>
    </citation>
    <scope>NUCLEOTIDE SEQUENCE [LARGE SCALE GENOMIC DNA]</scope>
    <source>
        <strain evidence="10">Snail1</strain>
        <tissue evidence="10">Muscle</tissue>
    </source>
</reference>
<feature type="domain" description="Cytochrome b5 heme-binding" evidence="9">
    <location>
        <begin position="12"/>
        <end position="89"/>
    </location>
</feature>
<comment type="caution">
    <text evidence="10">The sequence shown here is derived from an EMBL/GenBank/DDBJ whole genome shotgun (WGS) entry which is preliminary data.</text>
</comment>
<dbReference type="GO" id="GO:0016020">
    <property type="term" value="C:membrane"/>
    <property type="evidence" value="ECO:0007669"/>
    <property type="project" value="UniProtKB-SubCell"/>
</dbReference>
<keyword evidence="5" id="KW-0560">Oxidoreductase</keyword>
<keyword evidence="3 8" id="KW-0812">Transmembrane</keyword>
<keyword evidence="11" id="KW-1185">Reference proteome</keyword>
<dbReference type="PANTHER" id="PTHR19353:SF88">
    <property type="entry name" value="DELTA(5) FATTY ACID DESATURASE FAT-4"/>
    <property type="match status" value="1"/>
</dbReference>
<dbReference type="CDD" id="cd03506">
    <property type="entry name" value="Delta6-FADS-like"/>
    <property type="match status" value="1"/>
</dbReference>
<dbReference type="PROSITE" id="PS50255">
    <property type="entry name" value="CYTOCHROME_B5_2"/>
    <property type="match status" value="1"/>
</dbReference>
<evidence type="ECO:0000256" key="7">
    <source>
        <dbReference type="ARBA" id="ARBA00023136"/>
    </source>
</evidence>
<keyword evidence="7 8" id="KW-0472">Membrane</keyword>
<dbReference type="InterPro" id="IPR012171">
    <property type="entry name" value="Fatty_acid_desaturase"/>
</dbReference>
<evidence type="ECO:0000256" key="6">
    <source>
        <dbReference type="ARBA" id="ARBA00023098"/>
    </source>
</evidence>
<dbReference type="PANTHER" id="PTHR19353">
    <property type="entry name" value="FATTY ACID DESATURASE 2"/>
    <property type="match status" value="1"/>
</dbReference>
<evidence type="ECO:0000256" key="1">
    <source>
        <dbReference type="ARBA" id="ARBA00004141"/>
    </source>
</evidence>
<proteinExistence type="inferred from homology"/>
<dbReference type="PIRSF" id="PIRSF015921">
    <property type="entry name" value="FA_sphinglp_des"/>
    <property type="match status" value="1"/>
</dbReference>
<keyword evidence="4 8" id="KW-1133">Transmembrane helix</keyword>
<evidence type="ECO:0000256" key="8">
    <source>
        <dbReference type="SAM" id="Phobius"/>
    </source>
</evidence>
<evidence type="ECO:0000256" key="5">
    <source>
        <dbReference type="ARBA" id="ARBA00023002"/>
    </source>
</evidence>
<dbReference type="SUPFAM" id="SSF55856">
    <property type="entry name" value="Cytochrome b5-like heme/steroid binding domain"/>
    <property type="match status" value="1"/>
</dbReference>
<organism evidence="10 11">
    <name type="scientific">Littorina saxatilis</name>
    <dbReference type="NCBI Taxonomy" id="31220"/>
    <lineage>
        <taxon>Eukaryota</taxon>
        <taxon>Metazoa</taxon>
        <taxon>Spiralia</taxon>
        <taxon>Lophotrochozoa</taxon>
        <taxon>Mollusca</taxon>
        <taxon>Gastropoda</taxon>
        <taxon>Caenogastropoda</taxon>
        <taxon>Littorinimorpha</taxon>
        <taxon>Littorinoidea</taxon>
        <taxon>Littorinidae</taxon>
        <taxon>Littorina</taxon>
    </lineage>
</organism>
<feature type="transmembrane region" description="Helical" evidence="8">
    <location>
        <begin position="252"/>
        <end position="275"/>
    </location>
</feature>
<evidence type="ECO:0000256" key="4">
    <source>
        <dbReference type="ARBA" id="ARBA00022989"/>
    </source>
</evidence>
<dbReference type="AlphaFoldDB" id="A0AAN9BYR7"/>
<evidence type="ECO:0000313" key="11">
    <source>
        <dbReference type="Proteomes" id="UP001374579"/>
    </source>
</evidence>
<dbReference type="InterPro" id="IPR001199">
    <property type="entry name" value="Cyt_B5-like_heme/steroid-bd"/>
</dbReference>
<evidence type="ECO:0000259" key="9">
    <source>
        <dbReference type="PROSITE" id="PS50255"/>
    </source>
</evidence>
<dbReference type="Pfam" id="PF00173">
    <property type="entry name" value="Cyt-b5"/>
    <property type="match status" value="1"/>
</dbReference>
<dbReference type="InterPro" id="IPR005804">
    <property type="entry name" value="FA_desaturase_dom"/>
</dbReference>
<comment type="similarity">
    <text evidence="2">Belongs to the fatty acid desaturase type 1 family.</text>
</comment>
<protein>
    <recommendedName>
        <fullName evidence="9">Cytochrome b5 heme-binding domain-containing protein</fullName>
    </recommendedName>
</protein>
<keyword evidence="6" id="KW-0443">Lipid metabolism</keyword>
<dbReference type="Pfam" id="PF00487">
    <property type="entry name" value="FA_desaturase"/>
    <property type="match status" value="1"/>
</dbReference>
<gene>
    <name evidence="10" type="ORF">V1264_011448</name>
</gene>
<dbReference type="Proteomes" id="UP001374579">
    <property type="component" value="Unassembled WGS sequence"/>
</dbReference>
<dbReference type="GO" id="GO:0016717">
    <property type="term" value="F:oxidoreductase activity, acting on paired donors, with oxidation of a pair of donors resulting in the reduction of molecular oxygen to two molecules of water"/>
    <property type="evidence" value="ECO:0007669"/>
    <property type="project" value="TreeGrafter"/>
</dbReference>
<evidence type="ECO:0000256" key="2">
    <source>
        <dbReference type="ARBA" id="ARBA00009295"/>
    </source>
</evidence>
<feature type="transmembrane region" description="Helical" evidence="8">
    <location>
        <begin position="119"/>
        <end position="141"/>
    </location>
</feature>
<name>A0AAN9BYR7_9CAEN</name>
<dbReference type="InterPro" id="IPR036400">
    <property type="entry name" value="Cyt_B5-like_heme/steroid_sf"/>
</dbReference>
<dbReference type="EMBL" id="JBAMIC010000002">
    <property type="protein sequence ID" value="KAK7111895.1"/>
    <property type="molecule type" value="Genomic_DNA"/>
</dbReference>
<dbReference type="GO" id="GO:0006629">
    <property type="term" value="P:lipid metabolic process"/>
    <property type="evidence" value="ECO:0007669"/>
    <property type="project" value="UniProtKB-KW"/>
</dbReference>
<feature type="transmembrane region" description="Helical" evidence="8">
    <location>
        <begin position="287"/>
        <end position="312"/>
    </location>
</feature>
<dbReference type="Gene3D" id="3.10.120.10">
    <property type="entry name" value="Cytochrome b5-like heme/steroid binding domain"/>
    <property type="match status" value="1"/>
</dbReference>
<evidence type="ECO:0000256" key="3">
    <source>
        <dbReference type="ARBA" id="ARBA00022692"/>
    </source>
</evidence>
<accession>A0AAN9BYR7</accession>
<evidence type="ECO:0000313" key="10">
    <source>
        <dbReference type="EMBL" id="KAK7111895.1"/>
    </source>
</evidence>
<dbReference type="SMART" id="SM01117">
    <property type="entry name" value="Cyt-b5"/>
    <property type="match status" value="1"/>
</dbReference>